<dbReference type="Proteomes" id="UP000288607">
    <property type="component" value="Unassembled WGS sequence"/>
</dbReference>
<dbReference type="RefSeq" id="WP_126029318.1">
    <property type="nucleotide sequence ID" value="NZ_QXGJ01000001.1"/>
</dbReference>
<name>A0A430FIF9_9BIFI</name>
<dbReference type="EMBL" id="QXGJ01000001">
    <property type="protein sequence ID" value="RSX52673.1"/>
    <property type="molecule type" value="Genomic_DNA"/>
</dbReference>
<dbReference type="OrthoDB" id="3236802at2"/>
<dbReference type="AlphaFoldDB" id="A0A430FIF9"/>
<sequence>MNVSESLDWKPLDWQHLEHHRYIARTWNNTIIDGHLTARTIGPMLVMRDRDLPIDVIITNPNGNTLSPTFRSINILKETA</sequence>
<reference evidence="1 2" key="1">
    <citation type="submission" date="2018-09" db="EMBL/GenBank/DDBJ databases">
        <title>Characterization of the phylogenetic diversity of five novel species belonging to the genus Bifidobacterium.</title>
        <authorList>
            <person name="Lugli G.A."/>
            <person name="Duranti S."/>
            <person name="Milani C."/>
        </authorList>
    </citation>
    <scope>NUCLEOTIDE SEQUENCE [LARGE SCALE GENOMIC DNA]</scope>
    <source>
        <strain evidence="1 2">2028B</strain>
    </source>
</reference>
<organism evidence="1 2">
    <name type="scientific">Bifidobacterium callimiconis</name>
    <dbReference type="NCBI Taxonomy" id="2306973"/>
    <lineage>
        <taxon>Bacteria</taxon>
        <taxon>Bacillati</taxon>
        <taxon>Actinomycetota</taxon>
        <taxon>Actinomycetes</taxon>
        <taxon>Bifidobacteriales</taxon>
        <taxon>Bifidobacteriaceae</taxon>
        <taxon>Bifidobacterium</taxon>
    </lineage>
</organism>
<protein>
    <submittedName>
        <fullName evidence="1">Uncharacterized protein</fullName>
    </submittedName>
</protein>
<evidence type="ECO:0000313" key="1">
    <source>
        <dbReference type="EMBL" id="RSX52673.1"/>
    </source>
</evidence>
<gene>
    <name evidence="1" type="ORF">D2E23_0401</name>
</gene>
<proteinExistence type="predicted"/>
<evidence type="ECO:0000313" key="2">
    <source>
        <dbReference type="Proteomes" id="UP000288607"/>
    </source>
</evidence>
<accession>A0A430FIF9</accession>
<keyword evidence="2" id="KW-1185">Reference proteome</keyword>
<comment type="caution">
    <text evidence="1">The sequence shown here is derived from an EMBL/GenBank/DDBJ whole genome shotgun (WGS) entry which is preliminary data.</text>
</comment>